<dbReference type="Proteomes" id="UP001142489">
    <property type="component" value="Unassembled WGS sequence"/>
</dbReference>
<dbReference type="EMBL" id="JAPFRF010000005">
    <property type="protein sequence ID" value="KAJ7332741.1"/>
    <property type="molecule type" value="Genomic_DNA"/>
</dbReference>
<evidence type="ECO:0000313" key="1">
    <source>
        <dbReference type="EMBL" id="KAJ7332741.1"/>
    </source>
</evidence>
<feature type="non-terminal residue" evidence="1">
    <location>
        <position position="1"/>
    </location>
</feature>
<comment type="caution">
    <text evidence="1">The sequence shown here is derived from an EMBL/GenBank/DDBJ whole genome shotgun (WGS) entry which is preliminary data.</text>
</comment>
<dbReference type="AlphaFoldDB" id="A0A9Q0XYK4"/>
<name>A0A9Q0XYK4_9SAUR</name>
<proteinExistence type="predicted"/>
<reference evidence="1" key="1">
    <citation type="journal article" date="2023" name="DNA Res.">
        <title>Chromosome-level genome assembly of Phrynocephalus forsythii using third-generation DNA sequencing and Hi-C analysis.</title>
        <authorList>
            <person name="Qi Y."/>
            <person name="Zhao W."/>
            <person name="Zhao Y."/>
            <person name="Niu C."/>
            <person name="Cao S."/>
            <person name="Zhang Y."/>
        </authorList>
    </citation>
    <scope>NUCLEOTIDE SEQUENCE</scope>
    <source>
        <tissue evidence="1">Muscle</tissue>
    </source>
</reference>
<gene>
    <name evidence="1" type="ORF">JRQ81_014921</name>
</gene>
<organism evidence="1 2">
    <name type="scientific">Phrynocephalus forsythii</name>
    <dbReference type="NCBI Taxonomy" id="171643"/>
    <lineage>
        <taxon>Eukaryota</taxon>
        <taxon>Metazoa</taxon>
        <taxon>Chordata</taxon>
        <taxon>Craniata</taxon>
        <taxon>Vertebrata</taxon>
        <taxon>Euteleostomi</taxon>
        <taxon>Lepidosauria</taxon>
        <taxon>Squamata</taxon>
        <taxon>Bifurcata</taxon>
        <taxon>Unidentata</taxon>
        <taxon>Episquamata</taxon>
        <taxon>Toxicofera</taxon>
        <taxon>Iguania</taxon>
        <taxon>Acrodonta</taxon>
        <taxon>Agamidae</taxon>
        <taxon>Agaminae</taxon>
        <taxon>Phrynocephalus</taxon>
    </lineage>
</organism>
<feature type="non-terminal residue" evidence="1">
    <location>
        <position position="111"/>
    </location>
</feature>
<keyword evidence="2" id="KW-1185">Reference proteome</keyword>
<protein>
    <submittedName>
        <fullName evidence="1">Uncharacterized protein</fullName>
    </submittedName>
</protein>
<evidence type="ECO:0000313" key="2">
    <source>
        <dbReference type="Proteomes" id="UP001142489"/>
    </source>
</evidence>
<accession>A0A9Q0XYK4</accession>
<sequence>VKVLMIKYWLKLIFSSEGLAPLMLIDTFQSEWKKHIIAEISKLGYSPSTLIAMGLTEAMNAVKQRVWDIELQNHVAQLGKYYVLKSAFTISPYLASLISSNARRAFWLPAS</sequence>